<feature type="compositionally biased region" description="Polar residues" evidence="3">
    <location>
        <begin position="1"/>
        <end position="17"/>
    </location>
</feature>
<evidence type="ECO:0008006" key="5">
    <source>
        <dbReference type="Google" id="ProtNLM"/>
    </source>
</evidence>
<evidence type="ECO:0000256" key="3">
    <source>
        <dbReference type="SAM" id="MobiDB-lite"/>
    </source>
</evidence>
<dbReference type="PANTHER" id="PTHR47363">
    <property type="entry name" value="GLUCOKINASE"/>
    <property type="match status" value="1"/>
</dbReference>
<dbReference type="SUPFAM" id="SSF53067">
    <property type="entry name" value="Actin-like ATPase domain"/>
    <property type="match status" value="1"/>
</dbReference>
<dbReference type="Gene3D" id="3.30.420.40">
    <property type="match status" value="1"/>
</dbReference>
<dbReference type="Gene3D" id="3.40.367.20">
    <property type="match status" value="1"/>
</dbReference>
<dbReference type="CDD" id="cd24008">
    <property type="entry name" value="ASKHA_NBD_GLK"/>
    <property type="match status" value="1"/>
</dbReference>
<reference evidence="4" key="1">
    <citation type="submission" date="2021-01" db="EMBL/GenBank/DDBJ databases">
        <authorList>
            <person name="Corre E."/>
            <person name="Pelletier E."/>
            <person name="Niang G."/>
            <person name="Scheremetjew M."/>
            <person name="Finn R."/>
            <person name="Kale V."/>
            <person name="Holt S."/>
            <person name="Cochrane G."/>
            <person name="Meng A."/>
            <person name="Brown T."/>
            <person name="Cohen L."/>
        </authorList>
    </citation>
    <scope>NUCLEOTIDE SEQUENCE</scope>
    <source>
        <strain evidence="4">SAG 63-3</strain>
    </source>
</reference>
<feature type="region of interest" description="Disordered" evidence="3">
    <location>
        <begin position="1"/>
        <end position="20"/>
    </location>
</feature>
<accession>A0A7S0UVV6</accession>
<sequence>MLLSSCNSPRQFSSKPGQKQAHLRDPLLSIKRDVLVSRSATCRTRSQAFDDIVLVGDIGGTNARLSLRRTSRNSPKSEEIISVKYPTVKYKTFDLVIEDFLSLESTKLVRPHAAALAIAGAIEGNKCNMTNLNWVIDGDALHNLFGFKVALLNDFEAVGYGIPALDATDLVCLNDAPIHPHAPKVVMGPGTGLGAAQLFWDDQRHHYRVLPGEGAHATFAPRGWKQQALSAFATSRFGHCEIEQVACGSGLELIYEFLLSDEPAHRPEHLKNPDRSPKPAADISAAALSGSDPIAEEAVDLFLAIIGQEAGAMALRVLASGGVYIAGGITPRLLPRVRHSLLEAFLMKKGRGPFRKLLKSTPLFVITNDKIGQLGAAEVAKRLITE</sequence>
<keyword evidence="2" id="KW-0418">Kinase</keyword>
<dbReference type="Pfam" id="PF02685">
    <property type="entry name" value="Glucokinase"/>
    <property type="match status" value="1"/>
</dbReference>
<dbReference type="NCBIfam" id="TIGR00749">
    <property type="entry name" value="glk"/>
    <property type="match status" value="1"/>
</dbReference>
<dbReference type="EMBL" id="HBFM01006617">
    <property type="protein sequence ID" value="CAD8767664.1"/>
    <property type="molecule type" value="Transcribed_RNA"/>
</dbReference>
<dbReference type="GO" id="GO:0005536">
    <property type="term" value="F:D-glucose binding"/>
    <property type="evidence" value="ECO:0007669"/>
    <property type="project" value="InterPro"/>
</dbReference>
<evidence type="ECO:0000256" key="1">
    <source>
        <dbReference type="ARBA" id="ARBA00022679"/>
    </source>
</evidence>
<proteinExistence type="predicted"/>
<dbReference type="InterPro" id="IPR043129">
    <property type="entry name" value="ATPase_NBD"/>
</dbReference>
<dbReference type="GO" id="GO:0004340">
    <property type="term" value="F:glucokinase activity"/>
    <property type="evidence" value="ECO:0007669"/>
    <property type="project" value="InterPro"/>
</dbReference>
<evidence type="ECO:0000313" key="4">
    <source>
        <dbReference type="EMBL" id="CAD8767664.1"/>
    </source>
</evidence>
<dbReference type="InterPro" id="IPR003836">
    <property type="entry name" value="Glucokinase"/>
</dbReference>
<dbReference type="GO" id="GO:0006096">
    <property type="term" value="P:glycolytic process"/>
    <property type="evidence" value="ECO:0007669"/>
    <property type="project" value="InterPro"/>
</dbReference>
<protein>
    <recommendedName>
        <fullName evidence="5">Glucokinase</fullName>
    </recommendedName>
</protein>
<organism evidence="4">
    <name type="scientific">Polytomella parva</name>
    <dbReference type="NCBI Taxonomy" id="51329"/>
    <lineage>
        <taxon>Eukaryota</taxon>
        <taxon>Viridiplantae</taxon>
        <taxon>Chlorophyta</taxon>
        <taxon>core chlorophytes</taxon>
        <taxon>Chlorophyceae</taxon>
        <taxon>CS clade</taxon>
        <taxon>Chlamydomonadales</taxon>
        <taxon>Chlamydomonadaceae</taxon>
        <taxon>Polytomella</taxon>
    </lineage>
</organism>
<keyword evidence="1" id="KW-0808">Transferase</keyword>
<gene>
    <name evidence="4" type="ORF">PPAR00522_LOCUS4060</name>
</gene>
<name>A0A7S0UVV6_9CHLO</name>
<dbReference type="PANTHER" id="PTHR47363:SF1">
    <property type="entry name" value="GLUCOKINASE"/>
    <property type="match status" value="1"/>
</dbReference>
<dbReference type="GO" id="GO:0005524">
    <property type="term" value="F:ATP binding"/>
    <property type="evidence" value="ECO:0007669"/>
    <property type="project" value="InterPro"/>
</dbReference>
<evidence type="ECO:0000256" key="2">
    <source>
        <dbReference type="ARBA" id="ARBA00022777"/>
    </source>
</evidence>
<dbReference type="AlphaFoldDB" id="A0A7S0UVV6"/>